<evidence type="ECO:0008006" key="3">
    <source>
        <dbReference type="Google" id="ProtNLM"/>
    </source>
</evidence>
<keyword evidence="2" id="KW-1185">Reference proteome</keyword>
<organism evidence="1 2">
    <name type="scientific">Microseira wollei NIES-4236</name>
    <dbReference type="NCBI Taxonomy" id="2530354"/>
    <lineage>
        <taxon>Bacteria</taxon>
        <taxon>Bacillati</taxon>
        <taxon>Cyanobacteriota</taxon>
        <taxon>Cyanophyceae</taxon>
        <taxon>Oscillatoriophycideae</taxon>
        <taxon>Aerosakkonematales</taxon>
        <taxon>Aerosakkonemataceae</taxon>
        <taxon>Microseira</taxon>
    </lineage>
</organism>
<dbReference type="RefSeq" id="WP_226579174.1">
    <property type="nucleotide sequence ID" value="NZ_BLAY01000030.1"/>
</dbReference>
<protein>
    <recommendedName>
        <fullName evidence="3">Transcriptional regulator</fullName>
    </recommendedName>
</protein>
<evidence type="ECO:0000313" key="2">
    <source>
        <dbReference type="Proteomes" id="UP001050975"/>
    </source>
</evidence>
<dbReference type="AlphaFoldDB" id="A0AAV3X3Z7"/>
<dbReference type="Proteomes" id="UP001050975">
    <property type="component" value="Unassembled WGS sequence"/>
</dbReference>
<gene>
    <name evidence="1" type="ORF">MiSe_22850</name>
</gene>
<dbReference type="EMBL" id="BLAY01000030">
    <property type="protein sequence ID" value="GET37532.1"/>
    <property type="molecule type" value="Genomic_DNA"/>
</dbReference>
<evidence type="ECO:0000313" key="1">
    <source>
        <dbReference type="EMBL" id="GET37532.1"/>
    </source>
</evidence>
<accession>A0AAV3X3Z7</accession>
<reference evidence="1" key="1">
    <citation type="submission" date="2019-10" db="EMBL/GenBank/DDBJ databases">
        <title>Draft genome sequece of Microseira wollei NIES-4236.</title>
        <authorList>
            <person name="Yamaguchi H."/>
            <person name="Suzuki S."/>
            <person name="Kawachi M."/>
        </authorList>
    </citation>
    <scope>NUCLEOTIDE SEQUENCE</scope>
    <source>
        <strain evidence="1">NIES-4236</strain>
    </source>
</reference>
<name>A0AAV3X3Z7_9CYAN</name>
<sequence>MLTELRQKAIVQSGGLVEIRSLELPAGATVEVIVLLETIPDTDAPQKSLTSFIGTAKGIFPTPESADQFIRQERDSWES</sequence>
<proteinExistence type="predicted"/>
<comment type="caution">
    <text evidence="1">The sequence shown here is derived from an EMBL/GenBank/DDBJ whole genome shotgun (WGS) entry which is preliminary data.</text>
</comment>